<dbReference type="EMBL" id="FO082271">
    <property type="protein sequence ID" value="CCO17933.1"/>
    <property type="molecule type" value="Genomic_DNA"/>
</dbReference>
<dbReference type="eggNOG" id="KOG1558">
    <property type="taxonomic scope" value="Eukaryota"/>
</dbReference>
<evidence type="ECO:0000256" key="5">
    <source>
        <dbReference type="SAM" id="MobiDB-lite"/>
    </source>
</evidence>
<keyword evidence="8" id="KW-1185">Reference proteome</keyword>
<sequence>MIGALVCLVSSYSSSSDFDGVCRETQESNRRLFFFVSASEEEEETPMEHIMETFSGTDSILQEHELDRFLHALQTGGKSEEEDAHAGHDDHEEEAHAQDAHDDHDDHEEEAHAASVSAKELLREYGALGDSSTSLTEAEFTSACPELLKCAVDAECAFEHAEEEHDEATKNPSKSYTTLKAGLAAAVFGESMFGWMIPMVSEAVAGRKARWVMSLLNAFSGGVFLSAGLTHLFPHLVEYQEQVKITPAGYPAGFALALTGYLLVFFIERVLFHIHGHAIHPNGHDDHCCETSAEEGKKKGQHHHHEHSDHHHHHHEHSEGPQTCEDLRKSKRPYILLAAISVHSVLAGLTLGVQKSRQNVLTIFTAIAAHKAPAALSIGSSFVNGKASKMVSITSMIVFSLTTTCGIFIGMGLGSVSIETVFVLEALASGTFLYGGTSEIVADEFEMSDRDCDEHGGDHVKKVHAGRSLSQRLALFTAYAGGAGVILLSNLSLDGEHSH</sequence>
<dbReference type="OrthoDB" id="448280at2759"/>
<evidence type="ECO:0000313" key="7">
    <source>
        <dbReference type="EMBL" id="CCO17933.1"/>
    </source>
</evidence>
<evidence type="ECO:0000256" key="3">
    <source>
        <dbReference type="ARBA" id="ARBA00022989"/>
    </source>
</evidence>
<feature type="transmembrane region" description="Helical" evidence="6">
    <location>
        <begin position="181"/>
        <end position="200"/>
    </location>
</feature>
<dbReference type="RefSeq" id="XP_007511812.1">
    <property type="nucleotide sequence ID" value="XM_007511750.1"/>
</dbReference>
<dbReference type="KEGG" id="bpg:Bathy08g02110"/>
<dbReference type="GO" id="GO:0016020">
    <property type="term" value="C:membrane"/>
    <property type="evidence" value="ECO:0007669"/>
    <property type="project" value="UniProtKB-SubCell"/>
</dbReference>
<feature type="transmembrane region" description="Helical" evidence="6">
    <location>
        <begin position="395"/>
        <end position="418"/>
    </location>
</feature>
<evidence type="ECO:0000256" key="6">
    <source>
        <dbReference type="SAM" id="Phobius"/>
    </source>
</evidence>
<gene>
    <name evidence="7" type="ORF">Bathy08g02110</name>
</gene>
<feature type="transmembrane region" description="Helical" evidence="6">
    <location>
        <begin position="334"/>
        <end position="354"/>
    </location>
</feature>
<accession>K8F8M2</accession>
<comment type="subcellular location">
    <subcellularLocation>
        <location evidence="1">Membrane</location>
        <topology evidence="1">Multi-pass membrane protein</topology>
    </subcellularLocation>
</comment>
<feature type="transmembrane region" description="Helical" evidence="6">
    <location>
        <begin position="212"/>
        <end position="233"/>
    </location>
</feature>
<dbReference type="Proteomes" id="UP000198341">
    <property type="component" value="Chromosome 8"/>
</dbReference>
<feature type="transmembrane region" description="Helical" evidence="6">
    <location>
        <begin position="473"/>
        <end position="493"/>
    </location>
</feature>
<feature type="transmembrane region" description="Helical" evidence="6">
    <location>
        <begin position="248"/>
        <end position="267"/>
    </location>
</feature>
<evidence type="ECO:0000256" key="4">
    <source>
        <dbReference type="ARBA" id="ARBA00023136"/>
    </source>
</evidence>
<feature type="region of interest" description="Disordered" evidence="5">
    <location>
        <begin position="284"/>
        <end position="324"/>
    </location>
</feature>
<dbReference type="STRING" id="41875.K8F8M2"/>
<evidence type="ECO:0000256" key="1">
    <source>
        <dbReference type="ARBA" id="ARBA00004141"/>
    </source>
</evidence>
<dbReference type="GO" id="GO:0005385">
    <property type="term" value="F:zinc ion transmembrane transporter activity"/>
    <property type="evidence" value="ECO:0007669"/>
    <property type="project" value="TreeGrafter"/>
</dbReference>
<feature type="compositionally biased region" description="Basic and acidic residues" evidence="5">
    <location>
        <begin position="84"/>
        <end position="112"/>
    </location>
</feature>
<dbReference type="GeneID" id="19014190"/>
<dbReference type="AlphaFoldDB" id="K8F8M2"/>
<name>K8F8M2_9CHLO</name>
<evidence type="ECO:0000256" key="2">
    <source>
        <dbReference type="ARBA" id="ARBA00022692"/>
    </source>
</evidence>
<dbReference type="PANTHER" id="PTHR11040">
    <property type="entry name" value="ZINC/IRON TRANSPORTER"/>
    <property type="match status" value="1"/>
</dbReference>
<dbReference type="PANTHER" id="PTHR11040:SF209">
    <property type="entry name" value="ZIP ZINC TRANSPORTER"/>
    <property type="match status" value="1"/>
</dbReference>
<keyword evidence="3 6" id="KW-1133">Transmembrane helix</keyword>
<reference evidence="7 8" key="1">
    <citation type="submission" date="2011-10" db="EMBL/GenBank/DDBJ databases">
        <authorList>
            <person name="Genoscope - CEA"/>
        </authorList>
    </citation>
    <scope>NUCLEOTIDE SEQUENCE [LARGE SCALE GENOMIC DNA]</scope>
    <source>
        <strain evidence="7 8">RCC 1105</strain>
    </source>
</reference>
<proteinExistence type="predicted"/>
<dbReference type="Pfam" id="PF02535">
    <property type="entry name" value="Zip"/>
    <property type="match status" value="1"/>
</dbReference>
<feature type="compositionally biased region" description="Basic residues" evidence="5">
    <location>
        <begin position="299"/>
        <end position="315"/>
    </location>
</feature>
<feature type="compositionally biased region" description="Basic and acidic residues" evidence="5">
    <location>
        <begin position="284"/>
        <end position="298"/>
    </location>
</feature>
<evidence type="ECO:0000313" key="8">
    <source>
        <dbReference type="Proteomes" id="UP000198341"/>
    </source>
</evidence>
<keyword evidence="2 6" id="KW-0812">Transmembrane</keyword>
<organism evidence="7 8">
    <name type="scientific">Bathycoccus prasinos</name>
    <dbReference type="NCBI Taxonomy" id="41875"/>
    <lineage>
        <taxon>Eukaryota</taxon>
        <taxon>Viridiplantae</taxon>
        <taxon>Chlorophyta</taxon>
        <taxon>Mamiellophyceae</taxon>
        <taxon>Mamiellales</taxon>
        <taxon>Bathycoccaceae</taxon>
        <taxon>Bathycoccus</taxon>
    </lineage>
</organism>
<feature type="transmembrane region" description="Helical" evidence="6">
    <location>
        <begin position="360"/>
        <end position="383"/>
    </location>
</feature>
<dbReference type="InterPro" id="IPR003689">
    <property type="entry name" value="ZIP"/>
</dbReference>
<protein>
    <submittedName>
        <fullName evidence="7">Zinc permease family</fullName>
    </submittedName>
</protein>
<feature type="region of interest" description="Disordered" evidence="5">
    <location>
        <begin position="77"/>
        <end position="115"/>
    </location>
</feature>
<keyword evidence="4 6" id="KW-0472">Membrane</keyword>